<evidence type="ECO:0000256" key="6">
    <source>
        <dbReference type="ARBA" id="ARBA00022777"/>
    </source>
</evidence>
<evidence type="ECO:0000256" key="3">
    <source>
        <dbReference type="ARBA" id="ARBA00022679"/>
    </source>
</evidence>
<keyword evidence="3" id="KW-0808">Transferase</keyword>
<dbReference type="HOGENOM" id="CLU_045532_0_1_0"/>
<protein>
    <recommendedName>
        <fullName evidence="12">DAGKc domain-containing protein</fullName>
    </recommendedName>
</protein>
<keyword evidence="4" id="KW-0479">Metal-binding</keyword>
<dbReference type="PANTHER" id="PTHR12358">
    <property type="entry name" value="SPHINGOSINE KINASE"/>
    <property type="match status" value="1"/>
</dbReference>
<dbReference type="InterPro" id="IPR005218">
    <property type="entry name" value="Diacylglycerol/lipid_kinase"/>
</dbReference>
<evidence type="ECO:0000256" key="11">
    <source>
        <dbReference type="ARBA" id="ARBA00023264"/>
    </source>
</evidence>
<dbReference type="GO" id="GO:0005886">
    <property type="term" value="C:plasma membrane"/>
    <property type="evidence" value="ECO:0007669"/>
    <property type="project" value="TreeGrafter"/>
</dbReference>
<evidence type="ECO:0000256" key="7">
    <source>
        <dbReference type="ARBA" id="ARBA00022840"/>
    </source>
</evidence>
<dbReference type="PROSITE" id="PS50146">
    <property type="entry name" value="DAGK"/>
    <property type="match status" value="1"/>
</dbReference>
<dbReference type="AlphaFoldDB" id="F2NKY1"/>
<keyword evidence="10" id="KW-0594">Phospholipid biosynthesis</keyword>
<sequence length="292" mass="31193">MIVVNPEAGRGQVGRRIDAIRAAIQRLKLEAELVVTRAPGEAEQAARAAPAGARVVAVGGDGTVHEVLQGLLHANKTLGVVPIGSGNDFARALGLKGRSLEEALWIAARGLEREVDLGLVNHAVFGGSLGLGFDASVARRALRAPRFLRGMPRYLYALFLELQALDLPRMALEVEGQRLYEGPALLAAVMNAPTYGGGIPIAPMAAPNDGRLEAVLAGRFSRPGVLGILPRLLKGRHLNHPEVRHFSGTDFTVRFDRPVPAHADGELLEPQRTYAVRLEPRGVRVACAPPLD</sequence>
<gene>
    <name evidence="13" type="ordered locus">Marky_0418</name>
</gene>
<dbReference type="KEGG" id="mhd:Marky_0418"/>
<evidence type="ECO:0000259" key="12">
    <source>
        <dbReference type="PROSITE" id="PS50146"/>
    </source>
</evidence>
<keyword evidence="7" id="KW-0067">ATP-binding</keyword>
<name>F2NKY1_MARHT</name>
<dbReference type="InterPro" id="IPR017438">
    <property type="entry name" value="ATP-NAD_kinase_N"/>
</dbReference>
<dbReference type="GO" id="GO:0008654">
    <property type="term" value="P:phospholipid biosynthetic process"/>
    <property type="evidence" value="ECO:0007669"/>
    <property type="project" value="UniProtKB-KW"/>
</dbReference>
<evidence type="ECO:0000256" key="8">
    <source>
        <dbReference type="ARBA" id="ARBA00022842"/>
    </source>
</evidence>
<dbReference type="Gene3D" id="3.40.50.10330">
    <property type="entry name" value="Probable inorganic polyphosphate/atp-NAD kinase, domain 1"/>
    <property type="match status" value="1"/>
</dbReference>
<organism evidence="13 14">
    <name type="scientific">Marinithermus hydrothermalis (strain DSM 14884 / JCM 11576 / T1)</name>
    <dbReference type="NCBI Taxonomy" id="869210"/>
    <lineage>
        <taxon>Bacteria</taxon>
        <taxon>Thermotogati</taxon>
        <taxon>Deinococcota</taxon>
        <taxon>Deinococci</taxon>
        <taxon>Thermales</taxon>
        <taxon>Thermaceae</taxon>
        <taxon>Marinithermus</taxon>
    </lineage>
</organism>
<reference evidence="13 14" key="1">
    <citation type="journal article" date="2012" name="Stand. Genomic Sci.">
        <title>Complete genome sequence of the aerobic, heterotroph Marinithermus hydrothermalis type strain (T1(T)) from a deep-sea hydrothermal vent chimney.</title>
        <authorList>
            <person name="Copeland A."/>
            <person name="Gu W."/>
            <person name="Yasawong M."/>
            <person name="Lapidus A."/>
            <person name="Lucas S."/>
            <person name="Deshpande S."/>
            <person name="Pagani I."/>
            <person name="Tapia R."/>
            <person name="Cheng J.F."/>
            <person name="Goodwin L.A."/>
            <person name="Pitluck S."/>
            <person name="Liolios K."/>
            <person name="Ivanova N."/>
            <person name="Mavromatis K."/>
            <person name="Mikhailova N."/>
            <person name="Pati A."/>
            <person name="Chen A."/>
            <person name="Palaniappan K."/>
            <person name="Land M."/>
            <person name="Pan C."/>
            <person name="Brambilla E.M."/>
            <person name="Rohde M."/>
            <person name="Tindall B.J."/>
            <person name="Sikorski J."/>
            <person name="Goker M."/>
            <person name="Detter J.C."/>
            <person name="Bristow J."/>
            <person name="Eisen J.A."/>
            <person name="Markowitz V."/>
            <person name="Hugenholtz P."/>
            <person name="Kyrpides N.C."/>
            <person name="Klenk H.P."/>
            <person name="Woyke T."/>
        </authorList>
    </citation>
    <scope>NUCLEOTIDE SEQUENCE [LARGE SCALE GENOMIC DNA]</scope>
    <source>
        <strain evidence="14">DSM 14884 / JCM 11576 / T1</strain>
    </source>
</reference>
<dbReference type="InterPro" id="IPR045540">
    <property type="entry name" value="YegS/DAGK_C"/>
</dbReference>
<dbReference type="InterPro" id="IPR016064">
    <property type="entry name" value="NAD/diacylglycerol_kinase_sf"/>
</dbReference>
<comment type="cofactor">
    <cofactor evidence="1">
        <name>Mg(2+)</name>
        <dbReference type="ChEBI" id="CHEBI:18420"/>
    </cofactor>
</comment>
<evidence type="ECO:0000256" key="2">
    <source>
        <dbReference type="ARBA" id="ARBA00022516"/>
    </source>
</evidence>
<evidence type="ECO:0000256" key="1">
    <source>
        <dbReference type="ARBA" id="ARBA00001946"/>
    </source>
</evidence>
<keyword evidence="11" id="KW-1208">Phospholipid metabolism</keyword>
<dbReference type="Gene3D" id="2.60.200.40">
    <property type="match status" value="1"/>
</dbReference>
<keyword evidence="8" id="KW-0460">Magnesium</keyword>
<evidence type="ECO:0000313" key="14">
    <source>
        <dbReference type="Proteomes" id="UP000007030"/>
    </source>
</evidence>
<evidence type="ECO:0000313" key="13">
    <source>
        <dbReference type="EMBL" id="AEB11170.1"/>
    </source>
</evidence>
<feature type="domain" description="DAGKc" evidence="12">
    <location>
        <begin position="1"/>
        <end position="124"/>
    </location>
</feature>
<dbReference type="SMART" id="SM00046">
    <property type="entry name" value="DAGKc"/>
    <property type="match status" value="1"/>
</dbReference>
<dbReference type="InterPro" id="IPR001206">
    <property type="entry name" value="Diacylglycerol_kinase_cat_dom"/>
</dbReference>
<dbReference type="PANTHER" id="PTHR12358:SF106">
    <property type="entry name" value="LIPID KINASE YEGS"/>
    <property type="match status" value="1"/>
</dbReference>
<dbReference type="NCBIfam" id="TIGR00147">
    <property type="entry name" value="YegS/Rv2252/BmrU family lipid kinase"/>
    <property type="match status" value="1"/>
</dbReference>
<dbReference type="GO" id="GO:0046872">
    <property type="term" value="F:metal ion binding"/>
    <property type="evidence" value="ECO:0007669"/>
    <property type="project" value="UniProtKB-KW"/>
</dbReference>
<dbReference type="eggNOG" id="COG1597">
    <property type="taxonomic scope" value="Bacteria"/>
</dbReference>
<dbReference type="Pfam" id="PF00781">
    <property type="entry name" value="DAGK_cat"/>
    <property type="match status" value="1"/>
</dbReference>
<keyword evidence="9" id="KW-0443">Lipid metabolism</keyword>
<accession>F2NKY1</accession>
<dbReference type="GO" id="GO:0005524">
    <property type="term" value="F:ATP binding"/>
    <property type="evidence" value="ECO:0007669"/>
    <property type="project" value="UniProtKB-KW"/>
</dbReference>
<dbReference type="Proteomes" id="UP000007030">
    <property type="component" value="Chromosome"/>
</dbReference>
<dbReference type="SUPFAM" id="SSF111331">
    <property type="entry name" value="NAD kinase/diacylglycerol kinase-like"/>
    <property type="match status" value="1"/>
</dbReference>
<dbReference type="Pfam" id="PF19279">
    <property type="entry name" value="YegS_C"/>
    <property type="match status" value="1"/>
</dbReference>
<keyword evidence="6" id="KW-0418">Kinase</keyword>
<evidence type="ECO:0000256" key="4">
    <source>
        <dbReference type="ARBA" id="ARBA00022723"/>
    </source>
</evidence>
<keyword evidence="5" id="KW-0547">Nucleotide-binding</keyword>
<dbReference type="GO" id="GO:0016301">
    <property type="term" value="F:kinase activity"/>
    <property type="evidence" value="ECO:0007669"/>
    <property type="project" value="UniProtKB-KW"/>
</dbReference>
<keyword evidence="2" id="KW-0444">Lipid biosynthesis</keyword>
<dbReference type="InterPro" id="IPR050187">
    <property type="entry name" value="Lipid_Phosphate_FormReg"/>
</dbReference>
<dbReference type="EMBL" id="CP002630">
    <property type="protein sequence ID" value="AEB11170.1"/>
    <property type="molecule type" value="Genomic_DNA"/>
</dbReference>
<dbReference type="STRING" id="869210.Marky_0418"/>
<evidence type="ECO:0000256" key="5">
    <source>
        <dbReference type="ARBA" id="ARBA00022741"/>
    </source>
</evidence>
<evidence type="ECO:0000256" key="9">
    <source>
        <dbReference type="ARBA" id="ARBA00023098"/>
    </source>
</evidence>
<evidence type="ECO:0000256" key="10">
    <source>
        <dbReference type="ARBA" id="ARBA00023209"/>
    </source>
</evidence>
<proteinExistence type="predicted"/>
<keyword evidence="14" id="KW-1185">Reference proteome</keyword>